<dbReference type="GeneID" id="83015987"/>
<proteinExistence type="predicted"/>
<dbReference type="Proteomes" id="UP000284178">
    <property type="component" value="Unassembled WGS sequence"/>
</dbReference>
<evidence type="ECO:0000313" key="1">
    <source>
        <dbReference type="EMBL" id="RGR72653.1"/>
    </source>
</evidence>
<keyword evidence="2" id="KW-1185">Reference proteome</keyword>
<evidence type="ECO:0000313" key="2">
    <source>
        <dbReference type="Proteomes" id="UP000284178"/>
    </source>
</evidence>
<comment type="caution">
    <text evidence="1">The sequence shown here is derived from an EMBL/GenBank/DDBJ whole genome shotgun (WGS) entry which is preliminary data.</text>
</comment>
<sequence>MKINVETGKRAAMNDIVEALEQSELHAVFCGKDKMNPIALVFEIDAEDTKAVIRQAEKIIKARLGKSVSFRVVPHGSLLYYG</sequence>
<reference evidence="1 2" key="1">
    <citation type="submission" date="2018-08" db="EMBL/GenBank/DDBJ databases">
        <title>A genome reference for cultivated species of the human gut microbiota.</title>
        <authorList>
            <person name="Zou Y."/>
            <person name="Xue W."/>
            <person name="Luo G."/>
        </authorList>
    </citation>
    <scope>NUCLEOTIDE SEQUENCE [LARGE SCALE GENOMIC DNA]</scope>
    <source>
        <strain evidence="1 2">AF24-29</strain>
    </source>
</reference>
<dbReference type="EMBL" id="QRUP01000014">
    <property type="protein sequence ID" value="RGR72653.1"/>
    <property type="molecule type" value="Genomic_DNA"/>
</dbReference>
<accession>A0A412FWW2</accession>
<organism evidence="1 2">
    <name type="scientific">Holdemania filiformis</name>
    <dbReference type="NCBI Taxonomy" id="61171"/>
    <lineage>
        <taxon>Bacteria</taxon>
        <taxon>Bacillati</taxon>
        <taxon>Bacillota</taxon>
        <taxon>Erysipelotrichia</taxon>
        <taxon>Erysipelotrichales</taxon>
        <taxon>Erysipelotrichaceae</taxon>
        <taxon>Holdemania</taxon>
    </lineage>
</organism>
<protein>
    <submittedName>
        <fullName evidence="1">Uncharacterized protein</fullName>
    </submittedName>
</protein>
<name>A0A412FWW2_9FIRM</name>
<gene>
    <name evidence="1" type="ORF">DWY25_11345</name>
</gene>
<dbReference type="RefSeq" id="WP_117895332.1">
    <property type="nucleotide sequence ID" value="NZ_CABJCV010000014.1"/>
</dbReference>
<dbReference type="AlphaFoldDB" id="A0A412FWW2"/>